<evidence type="ECO:0000313" key="1">
    <source>
        <dbReference type="EMBL" id="MBB4912854.1"/>
    </source>
</evidence>
<keyword evidence="2" id="KW-1185">Reference proteome</keyword>
<dbReference type="EMBL" id="JACHJQ010000017">
    <property type="protein sequence ID" value="MBB4912854.1"/>
    <property type="molecule type" value="Genomic_DNA"/>
</dbReference>
<name>A0A7W7VK11_9PSEU</name>
<dbReference type="AlphaFoldDB" id="A0A7W7VK11"/>
<reference evidence="1 2" key="1">
    <citation type="submission" date="2020-08" db="EMBL/GenBank/DDBJ databases">
        <title>Genomic Encyclopedia of Type Strains, Phase III (KMG-III): the genomes of soil and plant-associated and newly described type strains.</title>
        <authorList>
            <person name="Whitman W."/>
        </authorList>
    </citation>
    <scope>NUCLEOTIDE SEQUENCE [LARGE SCALE GENOMIC DNA]</scope>
    <source>
        <strain evidence="1 2">CECT 8960</strain>
    </source>
</reference>
<accession>A0A7W7VK11</accession>
<dbReference type="RefSeq" id="WP_184816794.1">
    <property type="nucleotide sequence ID" value="NZ_JACHJQ010000017.1"/>
</dbReference>
<sequence length="242" mass="27111">MIQARDIQLAPGQCRYVRTESTWLSRTGRCEYRQHDTDELWIPRDPEAEWLLRRDLGRIEWLTCQDPGWDGLPKASRREYRAKYGTFALAGELEPAPEPGWYNLTPRFLAGLPRDPRTLLTLIEQEYASGTANPSKAYFQHATQLLVRAALPADLRTTLYRAMTYIPGVEITDGTATVDGGRTGMAIGLTMGRSKALREDIVIDIEDGSVIGRRWFTPNGSLSGTEVISSGITEKLGDVPLR</sequence>
<proteinExistence type="predicted"/>
<dbReference type="Proteomes" id="UP000520767">
    <property type="component" value="Unassembled WGS sequence"/>
</dbReference>
<organism evidence="1 2">
    <name type="scientific">Actinophytocola algeriensis</name>
    <dbReference type="NCBI Taxonomy" id="1768010"/>
    <lineage>
        <taxon>Bacteria</taxon>
        <taxon>Bacillati</taxon>
        <taxon>Actinomycetota</taxon>
        <taxon>Actinomycetes</taxon>
        <taxon>Pseudonocardiales</taxon>
        <taxon>Pseudonocardiaceae</taxon>
    </lineage>
</organism>
<evidence type="ECO:0000313" key="2">
    <source>
        <dbReference type="Proteomes" id="UP000520767"/>
    </source>
</evidence>
<comment type="caution">
    <text evidence="1">The sequence shown here is derived from an EMBL/GenBank/DDBJ whole genome shotgun (WGS) entry which is preliminary data.</text>
</comment>
<protein>
    <submittedName>
        <fullName evidence="1">Uncharacterized protein</fullName>
    </submittedName>
</protein>
<gene>
    <name evidence="1" type="ORF">FHR82_009128</name>
</gene>